<reference evidence="2" key="2">
    <citation type="submission" date="2020-12" db="EMBL/GenBank/DDBJ databases">
        <authorList>
            <person name="Kanost M."/>
        </authorList>
    </citation>
    <scope>NUCLEOTIDE SEQUENCE</scope>
</reference>
<dbReference type="AlphaFoldDB" id="A0A921ZXM8"/>
<evidence type="ECO:0000256" key="1">
    <source>
        <dbReference type="SAM" id="MobiDB-lite"/>
    </source>
</evidence>
<dbReference type="EMBL" id="JH669466">
    <property type="protein sequence ID" value="KAG6465344.1"/>
    <property type="molecule type" value="Genomic_DNA"/>
</dbReference>
<accession>A0A921ZXM8</accession>
<feature type="region of interest" description="Disordered" evidence="1">
    <location>
        <begin position="32"/>
        <end position="103"/>
    </location>
</feature>
<evidence type="ECO:0000313" key="2">
    <source>
        <dbReference type="EMBL" id="KAG6465344.1"/>
    </source>
</evidence>
<protein>
    <submittedName>
        <fullName evidence="2">Uncharacterized protein</fullName>
    </submittedName>
</protein>
<proteinExistence type="predicted"/>
<comment type="caution">
    <text evidence="2">The sequence shown here is derived from an EMBL/GenBank/DDBJ whole genome shotgun (WGS) entry which is preliminary data.</text>
</comment>
<reference evidence="2" key="1">
    <citation type="journal article" date="2016" name="Insect Biochem. Mol. Biol.">
        <title>Multifaceted biological insights from a draft genome sequence of the tobacco hornworm moth, Manduca sexta.</title>
        <authorList>
            <person name="Kanost M.R."/>
            <person name="Arrese E.L."/>
            <person name="Cao X."/>
            <person name="Chen Y.R."/>
            <person name="Chellapilla S."/>
            <person name="Goldsmith M.R."/>
            <person name="Grosse-Wilde E."/>
            <person name="Heckel D.G."/>
            <person name="Herndon N."/>
            <person name="Jiang H."/>
            <person name="Papanicolaou A."/>
            <person name="Qu J."/>
            <person name="Soulages J.L."/>
            <person name="Vogel H."/>
            <person name="Walters J."/>
            <person name="Waterhouse R.M."/>
            <person name="Ahn S.J."/>
            <person name="Almeida F.C."/>
            <person name="An C."/>
            <person name="Aqrawi P."/>
            <person name="Bretschneider A."/>
            <person name="Bryant W.B."/>
            <person name="Bucks S."/>
            <person name="Chao H."/>
            <person name="Chevignon G."/>
            <person name="Christen J.M."/>
            <person name="Clarke D.F."/>
            <person name="Dittmer N.T."/>
            <person name="Ferguson L.C.F."/>
            <person name="Garavelou S."/>
            <person name="Gordon K.H.J."/>
            <person name="Gunaratna R.T."/>
            <person name="Han Y."/>
            <person name="Hauser F."/>
            <person name="He Y."/>
            <person name="Heidel-Fischer H."/>
            <person name="Hirsh A."/>
            <person name="Hu Y."/>
            <person name="Jiang H."/>
            <person name="Kalra D."/>
            <person name="Klinner C."/>
            <person name="Konig C."/>
            <person name="Kovar C."/>
            <person name="Kroll A.R."/>
            <person name="Kuwar S.S."/>
            <person name="Lee S.L."/>
            <person name="Lehman R."/>
            <person name="Li K."/>
            <person name="Li Z."/>
            <person name="Liang H."/>
            <person name="Lovelace S."/>
            <person name="Lu Z."/>
            <person name="Mansfield J.H."/>
            <person name="McCulloch K.J."/>
            <person name="Mathew T."/>
            <person name="Morton B."/>
            <person name="Muzny D.M."/>
            <person name="Neunemann D."/>
            <person name="Ongeri F."/>
            <person name="Pauchet Y."/>
            <person name="Pu L.L."/>
            <person name="Pyrousis I."/>
            <person name="Rao X.J."/>
            <person name="Redding A."/>
            <person name="Roesel C."/>
            <person name="Sanchez-Gracia A."/>
            <person name="Schaack S."/>
            <person name="Shukla A."/>
            <person name="Tetreau G."/>
            <person name="Wang Y."/>
            <person name="Xiong G.H."/>
            <person name="Traut W."/>
            <person name="Walsh T.K."/>
            <person name="Worley K.C."/>
            <person name="Wu D."/>
            <person name="Wu W."/>
            <person name="Wu Y.Q."/>
            <person name="Zhang X."/>
            <person name="Zou Z."/>
            <person name="Zucker H."/>
            <person name="Briscoe A.D."/>
            <person name="Burmester T."/>
            <person name="Clem R.J."/>
            <person name="Feyereisen R."/>
            <person name="Grimmelikhuijzen C.J.P."/>
            <person name="Hamodrakas S.J."/>
            <person name="Hansson B.S."/>
            <person name="Huguet E."/>
            <person name="Jermiin L.S."/>
            <person name="Lan Q."/>
            <person name="Lehman H.K."/>
            <person name="Lorenzen M."/>
            <person name="Merzendorfer H."/>
            <person name="Michalopoulos I."/>
            <person name="Morton D.B."/>
            <person name="Muthukrishnan S."/>
            <person name="Oakeshott J.G."/>
            <person name="Palmer W."/>
            <person name="Park Y."/>
            <person name="Passarelli A.L."/>
            <person name="Rozas J."/>
            <person name="Schwartz L.M."/>
            <person name="Smith W."/>
            <person name="Southgate A."/>
            <person name="Vilcinskas A."/>
            <person name="Vogt R."/>
            <person name="Wang P."/>
            <person name="Werren J."/>
            <person name="Yu X.Q."/>
            <person name="Zhou J.J."/>
            <person name="Brown S.J."/>
            <person name="Scherer S.E."/>
            <person name="Richards S."/>
            <person name="Blissard G.W."/>
        </authorList>
    </citation>
    <scope>NUCLEOTIDE SEQUENCE</scope>
</reference>
<gene>
    <name evidence="2" type="ORF">O3G_MSEX015089</name>
</gene>
<feature type="compositionally biased region" description="Pro residues" evidence="1">
    <location>
        <begin position="76"/>
        <end position="92"/>
    </location>
</feature>
<dbReference type="Proteomes" id="UP000791440">
    <property type="component" value="Unassembled WGS sequence"/>
</dbReference>
<keyword evidence="3" id="KW-1185">Reference proteome</keyword>
<sequence>MAETTLFANRRSVYAGRSRCRRAGLVRRVWSRGGRAARLPPPPRRRSPPNSSRAVRQRPQSPNFFIQDPSRAATASPPPTHLHCTPPPPPPCTRESHLHTSYRSSRRHGWVFIMSF</sequence>
<dbReference type="EMBL" id="JH669466">
    <property type="protein sequence ID" value="KAG6465345.1"/>
    <property type="molecule type" value="Genomic_DNA"/>
</dbReference>
<evidence type="ECO:0000313" key="3">
    <source>
        <dbReference type="Proteomes" id="UP000791440"/>
    </source>
</evidence>
<name>A0A921ZXM8_MANSE</name>
<organism evidence="2 3">
    <name type="scientific">Manduca sexta</name>
    <name type="common">Tobacco hawkmoth</name>
    <name type="synonym">Tobacco hornworm</name>
    <dbReference type="NCBI Taxonomy" id="7130"/>
    <lineage>
        <taxon>Eukaryota</taxon>
        <taxon>Metazoa</taxon>
        <taxon>Ecdysozoa</taxon>
        <taxon>Arthropoda</taxon>
        <taxon>Hexapoda</taxon>
        <taxon>Insecta</taxon>
        <taxon>Pterygota</taxon>
        <taxon>Neoptera</taxon>
        <taxon>Endopterygota</taxon>
        <taxon>Lepidoptera</taxon>
        <taxon>Glossata</taxon>
        <taxon>Ditrysia</taxon>
        <taxon>Bombycoidea</taxon>
        <taxon>Sphingidae</taxon>
        <taxon>Sphinginae</taxon>
        <taxon>Sphingini</taxon>
        <taxon>Manduca</taxon>
    </lineage>
</organism>